<evidence type="ECO:0000313" key="3">
    <source>
        <dbReference type="EMBL" id="SDQ58948.1"/>
    </source>
</evidence>
<reference evidence="3 4" key="1">
    <citation type="submission" date="2016-10" db="EMBL/GenBank/DDBJ databases">
        <authorList>
            <person name="de Groot N.N."/>
        </authorList>
    </citation>
    <scope>NUCLEOTIDE SEQUENCE [LARGE SCALE GENOMIC DNA]</scope>
    <source>
        <strain evidence="3 4">DSM 20117</strain>
    </source>
</reference>
<dbReference type="Gene3D" id="3.30.9.10">
    <property type="entry name" value="D-Amino Acid Oxidase, subunit A, domain 2"/>
    <property type="match status" value="1"/>
</dbReference>
<dbReference type="Pfam" id="PF01266">
    <property type="entry name" value="DAO"/>
    <property type="match status" value="1"/>
</dbReference>
<protein>
    <submittedName>
        <fullName evidence="3">D-amino-acid dehydrogenase</fullName>
    </submittedName>
</protein>
<dbReference type="InterPro" id="IPR036188">
    <property type="entry name" value="FAD/NAD-bd_sf"/>
</dbReference>
<keyword evidence="1" id="KW-0560">Oxidoreductase</keyword>
<proteinExistence type="predicted"/>
<feature type="domain" description="FAD dependent oxidoreductase" evidence="2">
    <location>
        <begin position="3"/>
        <end position="391"/>
    </location>
</feature>
<dbReference type="PANTHER" id="PTHR13847">
    <property type="entry name" value="SARCOSINE DEHYDROGENASE-RELATED"/>
    <property type="match status" value="1"/>
</dbReference>
<keyword evidence="4" id="KW-1185">Reference proteome</keyword>
<dbReference type="GO" id="GO:0016491">
    <property type="term" value="F:oxidoreductase activity"/>
    <property type="evidence" value="ECO:0007669"/>
    <property type="project" value="UniProtKB-KW"/>
</dbReference>
<dbReference type="PANTHER" id="PTHR13847:SF289">
    <property type="entry name" value="GLYCINE OXIDASE"/>
    <property type="match status" value="1"/>
</dbReference>
<dbReference type="SUPFAM" id="SSF54373">
    <property type="entry name" value="FAD-linked reductases, C-terminal domain"/>
    <property type="match status" value="1"/>
</dbReference>
<dbReference type="SUPFAM" id="SSF51905">
    <property type="entry name" value="FAD/NAD(P)-binding domain"/>
    <property type="match status" value="1"/>
</dbReference>
<name>A0A1H1C414_9MICC</name>
<evidence type="ECO:0000313" key="4">
    <source>
        <dbReference type="Proteomes" id="UP000181917"/>
    </source>
</evidence>
<sequence length="408" mass="43534">MKRVVVVGGGIVGLSTAWFLRQKGAEVTVLERKEVGSGASWGNAGWVSPAFSVPLAEPAALKLGVSTFFSRTSPVSVPLRADVNLLQFLAGFVRNCRADVWEAGLRALSPLNVQALAAYREIERGGVMHGPARMDPGLIFAPDTQRLASLEHELAAVRGSGQEVDFDVLSGDEARKLAPMVAAGMKAAVRLNDQYYLDPRPFIQSLAARLSDLGVVIEEGVSVLDVDSEASPVVRTDDGPRSADAVVMANGAWLAGFRKKLGVRQVVQAGRGYSFSVKPATMPDGPLYFPSHRVVATPMDGSLRVSGMMEFRHPDAPLDRRRLEAVVRTIQPLLPSIDFSQRSEEWVGSRPCTADGLPLIGQSKIPGVYVAGGYGMWGLTLGPAGGRLLADQMTGAPDPVAAPFNPLR</sequence>
<evidence type="ECO:0000256" key="1">
    <source>
        <dbReference type="ARBA" id="ARBA00023002"/>
    </source>
</evidence>
<dbReference type="EMBL" id="FNKH01000002">
    <property type="protein sequence ID" value="SDQ58948.1"/>
    <property type="molecule type" value="Genomic_DNA"/>
</dbReference>
<dbReference type="GO" id="GO:0005737">
    <property type="term" value="C:cytoplasm"/>
    <property type="evidence" value="ECO:0007669"/>
    <property type="project" value="TreeGrafter"/>
</dbReference>
<accession>A0A1H1C414</accession>
<dbReference type="Proteomes" id="UP000181917">
    <property type="component" value="Unassembled WGS sequence"/>
</dbReference>
<gene>
    <name evidence="3" type="ORF">SAMN04489742_1728</name>
</gene>
<dbReference type="Gene3D" id="3.50.50.60">
    <property type="entry name" value="FAD/NAD(P)-binding domain"/>
    <property type="match status" value="2"/>
</dbReference>
<organism evidence="3 4">
    <name type="scientific">Crystallibacter crystallopoietes</name>
    <dbReference type="NCBI Taxonomy" id="37928"/>
    <lineage>
        <taxon>Bacteria</taxon>
        <taxon>Bacillati</taxon>
        <taxon>Actinomycetota</taxon>
        <taxon>Actinomycetes</taxon>
        <taxon>Micrococcales</taxon>
        <taxon>Micrococcaceae</taxon>
        <taxon>Crystallibacter</taxon>
    </lineage>
</organism>
<dbReference type="STRING" id="37928.SAMN04489742_1728"/>
<dbReference type="KEGG" id="acry:AC20117_08725"/>
<dbReference type="InterPro" id="IPR006076">
    <property type="entry name" value="FAD-dep_OxRdtase"/>
</dbReference>
<dbReference type="OrthoDB" id="9806257at2"/>
<evidence type="ECO:0000259" key="2">
    <source>
        <dbReference type="Pfam" id="PF01266"/>
    </source>
</evidence>
<dbReference type="AlphaFoldDB" id="A0A1H1C414"/>